<evidence type="ECO:0000256" key="10">
    <source>
        <dbReference type="PROSITE-ProRule" id="PRU00027"/>
    </source>
</evidence>
<feature type="compositionally biased region" description="Basic and acidic residues" evidence="11">
    <location>
        <begin position="1"/>
        <end position="11"/>
    </location>
</feature>
<dbReference type="SUPFAM" id="SSF53098">
    <property type="entry name" value="Ribonuclease H-like"/>
    <property type="match status" value="1"/>
</dbReference>
<dbReference type="PROSITE" id="PS50808">
    <property type="entry name" value="ZF_BED"/>
    <property type="match status" value="1"/>
</dbReference>
<dbReference type="AlphaFoldDB" id="M4QB71"/>
<dbReference type="InterPro" id="IPR052035">
    <property type="entry name" value="ZnF_BED_domain_contain"/>
</dbReference>
<dbReference type="PANTHER" id="PTHR46481">
    <property type="entry name" value="ZINC FINGER BED DOMAIN-CONTAINING PROTEIN 4"/>
    <property type="match status" value="1"/>
</dbReference>
<evidence type="ECO:0000256" key="3">
    <source>
        <dbReference type="ARBA" id="ARBA00022723"/>
    </source>
</evidence>
<evidence type="ECO:0000256" key="9">
    <source>
        <dbReference type="ARBA" id="ARBA00023242"/>
    </source>
</evidence>
<dbReference type="GO" id="GO:0005634">
    <property type="term" value="C:nucleus"/>
    <property type="evidence" value="ECO:0007669"/>
    <property type="project" value="UniProtKB-SubCell"/>
</dbReference>
<dbReference type="InterPro" id="IPR008906">
    <property type="entry name" value="HATC_C_dom"/>
</dbReference>
<sequence length="652" mass="75198">MIEQQRQDELLRSQQTSASTPRNVNPNPRQVVQRPIRPPKRAKTSSGRGGVSLAGGRRRTRTEFQEDIVGLGKRTSPVWDHFTIVPEKDDNDVVISLHAVCRHCKNTDYRAEGHYGTSNCRNHLKSCEPYQEWLAKNGDLIGDFNQRKYCSLFAEAIMYHGYPLSMVEHKFTRKLHRYLNPKVKNISRSTITRWCMRKNSKLRKMLFETLKDLDSKVSLTCDIWTACTSRGYLTLTAHYIDKDWCLKSKVLNFCHFPPPSTGHAIYELVYAMIKDWGLESKVMCMTVDNATNNDSMIPLLQECLNGHSSFPCDGAHFHIRCAAHILNLIVKDGLKAIDPAVTLVRDNVKYIDSSEARMNRFRDFVSQIEKPSSLKLWLDIVTRWNSTYLMLKRALHYRPDYTFKLTDREWESVENMASILEPFYEMTNLFSGSDYPTANLYFEQKLEKYWGESSLILSIAAVFDPRHKIPYLKHHFRKVYQSEDEVYQQIERVRTGLVNLFNDYNSQEARFSSNIISEVEKYLESPLHMHGDSKFDILLYWKDQQATYPIMSKIAKDILAIPITTVASESTFSMGGRILNRWRASLLSRHVEALILTRNWLFGYEEEPDEVGLNVGNDLVPDAESHAKGDQGPSGSSSLESGTYFIFKIKVS</sequence>
<organism evidence="13">
    <name type="scientific">Amaranthus palmeri</name>
    <name type="common">Palmer's pigweed</name>
    <dbReference type="NCBI Taxonomy" id="107608"/>
    <lineage>
        <taxon>Eukaryota</taxon>
        <taxon>Viridiplantae</taxon>
        <taxon>Streptophyta</taxon>
        <taxon>Embryophyta</taxon>
        <taxon>Tracheophyta</taxon>
        <taxon>Spermatophyta</taxon>
        <taxon>Magnoliopsida</taxon>
        <taxon>eudicotyledons</taxon>
        <taxon>Gunneridae</taxon>
        <taxon>Pentapetalae</taxon>
        <taxon>Caryophyllales</taxon>
        <taxon>Amaranthaceae</taxon>
        <taxon>Amaranthus</taxon>
    </lineage>
</organism>
<dbReference type="GO" id="GO:0046983">
    <property type="term" value="F:protein dimerization activity"/>
    <property type="evidence" value="ECO:0007669"/>
    <property type="project" value="InterPro"/>
</dbReference>
<dbReference type="SMART" id="SM00614">
    <property type="entry name" value="ZnF_BED"/>
    <property type="match status" value="1"/>
</dbReference>
<feature type="compositionally biased region" description="Polar residues" evidence="11">
    <location>
        <begin position="12"/>
        <end position="27"/>
    </location>
</feature>
<dbReference type="Pfam" id="PF02892">
    <property type="entry name" value="zf-BED"/>
    <property type="match status" value="1"/>
</dbReference>
<evidence type="ECO:0000256" key="5">
    <source>
        <dbReference type="ARBA" id="ARBA00022833"/>
    </source>
</evidence>
<dbReference type="EMBL" id="JX564536">
    <property type="protein sequence ID" value="AGH20188.1"/>
    <property type="molecule type" value="Genomic_DNA"/>
</dbReference>
<dbReference type="InterPro" id="IPR025525">
    <property type="entry name" value="hAT-like_transposase_RNase-H"/>
</dbReference>
<keyword evidence="5" id="KW-0862">Zinc</keyword>
<dbReference type="InterPro" id="IPR012337">
    <property type="entry name" value="RNaseH-like_sf"/>
</dbReference>
<reference evidence="13" key="1">
    <citation type="journal article" date="2013" name="PLoS ONE">
        <title>Identification of genetic elements associated with EPSPs gene amplification.</title>
        <authorList>
            <person name="Gaines T.A."/>
            <person name="Wright A.A."/>
            <person name="Molin W.T."/>
            <person name="Lorentz L."/>
            <person name="Riggins C.W."/>
            <person name="Tranel P.J."/>
            <person name="Beffa R."/>
            <person name="Westra P."/>
            <person name="Powles S.B."/>
        </authorList>
    </citation>
    <scope>NUCLEOTIDE SEQUENCE</scope>
    <source>
        <strain evidence="13">MS-R</strain>
    </source>
</reference>
<keyword evidence="8" id="KW-0804">Transcription</keyword>
<keyword evidence="7" id="KW-0238">DNA-binding</keyword>
<name>M4QB71_AMAPA</name>
<dbReference type="GO" id="GO:0008270">
    <property type="term" value="F:zinc ion binding"/>
    <property type="evidence" value="ECO:0007669"/>
    <property type="project" value="UniProtKB-KW"/>
</dbReference>
<dbReference type="GO" id="GO:0003677">
    <property type="term" value="F:DNA binding"/>
    <property type="evidence" value="ECO:0007669"/>
    <property type="project" value="UniProtKB-KW"/>
</dbReference>
<evidence type="ECO:0000256" key="11">
    <source>
        <dbReference type="SAM" id="MobiDB-lite"/>
    </source>
</evidence>
<evidence type="ECO:0000256" key="7">
    <source>
        <dbReference type="ARBA" id="ARBA00023125"/>
    </source>
</evidence>
<accession>M4QB71</accession>
<proteinExistence type="predicted"/>
<evidence type="ECO:0000256" key="8">
    <source>
        <dbReference type="ARBA" id="ARBA00023163"/>
    </source>
</evidence>
<comment type="subunit">
    <text evidence="2">Homodimer.</text>
</comment>
<comment type="subcellular location">
    <subcellularLocation>
        <location evidence="1">Nucleus</location>
    </subcellularLocation>
</comment>
<evidence type="ECO:0000313" key="13">
    <source>
        <dbReference type="EMBL" id="AGH20188.1"/>
    </source>
</evidence>
<dbReference type="PANTHER" id="PTHR46481:SF6">
    <property type="entry name" value="ZINC FINGER BED DOMAIN-CONTAINING PROTEIN RICESLEEPER 2-LIKE"/>
    <property type="match status" value="1"/>
</dbReference>
<keyword evidence="6" id="KW-0805">Transcription regulation</keyword>
<feature type="domain" description="BED-type" evidence="12">
    <location>
        <begin position="73"/>
        <end position="137"/>
    </location>
</feature>
<feature type="region of interest" description="Disordered" evidence="11">
    <location>
        <begin position="1"/>
        <end position="59"/>
    </location>
</feature>
<evidence type="ECO:0000256" key="4">
    <source>
        <dbReference type="ARBA" id="ARBA00022771"/>
    </source>
</evidence>
<keyword evidence="3" id="KW-0479">Metal-binding</keyword>
<evidence type="ECO:0000256" key="2">
    <source>
        <dbReference type="ARBA" id="ARBA00011738"/>
    </source>
</evidence>
<keyword evidence="9" id="KW-0539">Nucleus</keyword>
<dbReference type="SUPFAM" id="SSF57667">
    <property type="entry name" value="beta-beta-alpha zinc fingers"/>
    <property type="match status" value="1"/>
</dbReference>
<dbReference type="Pfam" id="PF14372">
    <property type="entry name" value="hAT-like_RNase-H"/>
    <property type="match status" value="1"/>
</dbReference>
<dbReference type="InterPro" id="IPR036236">
    <property type="entry name" value="Znf_C2H2_sf"/>
</dbReference>
<protein>
    <submittedName>
        <fullName evidence="13">Transposase</fullName>
    </submittedName>
</protein>
<dbReference type="Pfam" id="PF05699">
    <property type="entry name" value="Dimer_Tnp_hAT"/>
    <property type="match status" value="1"/>
</dbReference>
<evidence type="ECO:0000259" key="12">
    <source>
        <dbReference type="PROSITE" id="PS50808"/>
    </source>
</evidence>
<dbReference type="InterPro" id="IPR003656">
    <property type="entry name" value="Znf_BED"/>
</dbReference>
<evidence type="ECO:0000256" key="1">
    <source>
        <dbReference type="ARBA" id="ARBA00004123"/>
    </source>
</evidence>
<keyword evidence="4 10" id="KW-0863">Zinc-finger</keyword>
<evidence type="ECO:0000256" key="6">
    <source>
        <dbReference type="ARBA" id="ARBA00023015"/>
    </source>
</evidence>